<gene>
    <name evidence="2" type="ORF">HNY73_014397</name>
</gene>
<reference evidence="2" key="1">
    <citation type="journal article" date="2020" name="bioRxiv">
        <title>Chromosome-level reference genome of the European wasp spider Argiope bruennichi: a resource for studies on range expansion and evolutionary adaptation.</title>
        <authorList>
            <person name="Sheffer M.M."/>
            <person name="Hoppe A."/>
            <person name="Krehenwinkel H."/>
            <person name="Uhl G."/>
            <person name="Kuss A.W."/>
            <person name="Jensen L."/>
            <person name="Jensen C."/>
            <person name="Gillespie R.G."/>
            <person name="Hoff K.J."/>
            <person name="Prost S."/>
        </authorList>
    </citation>
    <scope>NUCLEOTIDE SEQUENCE</scope>
</reference>
<evidence type="ECO:0000313" key="3">
    <source>
        <dbReference type="Proteomes" id="UP000807504"/>
    </source>
</evidence>
<evidence type="ECO:0000313" key="2">
    <source>
        <dbReference type="EMBL" id="KAF8777546.1"/>
    </source>
</evidence>
<feature type="compositionally biased region" description="Basic residues" evidence="1">
    <location>
        <begin position="103"/>
        <end position="130"/>
    </location>
</feature>
<protein>
    <submittedName>
        <fullName evidence="2">Uncharacterized protein</fullName>
    </submittedName>
</protein>
<feature type="region of interest" description="Disordered" evidence="1">
    <location>
        <begin position="179"/>
        <end position="205"/>
    </location>
</feature>
<sequence length="415" mass="46720">MPIVKSSKNNCRLIGFVASLHIFTSPTPIPKQHTHHATTTRNHTLCITHAAANTTHEITIHTHNIHTATNHTHIIHTITNLETQFTHISRTTKTPKSQYRHYPGQHHSRNHNTGQHHSRNHNTGQHHSRNHNTGQHHCSLITIQANTTLAITIQANTTLAITIQANTTLAITIRPTPLSQSQYRPTPLSQSQYSHYPGQHHSRNRNTGITQANTTLAIAIQALPRPTPLSQSQYRHTQANTTLAIAIQALPRPTPLSQSQYRHYPGQHHSRNRNTGITQANTTFRNRNTGITQANTTLAIAIQALPRPTPLPKSQYRHYPRHRQHHTRNQNSFINHAITTLEIIHTHIAHSTVITTIHVLPTPPPTCLKTTIHTHYQVTANINLVTTIHVFNCVVSKQLRNYSRIIHATSYTSSP</sequence>
<proteinExistence type="predicted"/>
<feature type="compositionally biased region" description="Polar residues" evidence="1">
    <location>
        <begin position="179"/>
        <end position="194"/>
    </location>
</feature>
<organism evidence="2 3">
    <name type="scientific">Argiope bruennichi</name>
    <name type="common">Wasp spider</name>
    <name type="synonym">Aranea bruennichi</name>
    <dbReference type="NCBI Taxonomy" id="94029"/>
    <lineage>
        <taxon>Eukaryota</taxon>
        <taxon>Metazoa</taxon>
        <taxon>Ecdysozoa</taxon>
        <taxon>Arthropoda</taxon>
        <taxon>Chelicerata</taxon>
        <taxon>Arachnida</taxon>
        <taxon>Araneae</taxon>
        <taxon>Araneomorphae</taxon>
        <taxon>Entelegynae</taxon>
        <taxon>Araneoidea</taxon>
        <taxon>Araneidae</taxon>
        <taxon>Argiope</taxon>
    </lineage>
</organism>
<reference evidence="2" key="2">
    <citation type="submission" date="2020-06" db="EMBL/GenBank/DDBJ databases">
        <authorList>
            <person name="Sheffer M."/>
        </authorList>
    </citation>
    <scope>NUCLEOTIDE SEQUENCE</scope>
</reference>
<accession>A0A8T0ESZ9</accession>
<keyword evidence="3" id="KW-1185">Reference proteome</keyword>
<dbReference type="Proteomes" id="UP000807504">
    <property type="component" value="Unassembled WGS sequence"/>
</dbReference>
<evidence type="ECO:0000256" key="1">
    <source>
        <dbReference type="SAM" id="MobiDB-lite"/>
    </source>
</evidence>
<name>A0A8T0ESZ9_ARGBR</name>
<dbReference type="EMBL" id="JABXBU010002072">
    <property type="protein sequence ID" value="KAF8777546.1"/>
    <property type="molecule type" value="Genomic_DNA"/>
</dbReference>
<comment type="caution">
    <text evidence="2">The sequence shown here is derived from an EMBL/GenBank/DDBJ whole genome shotgun (WGS) entry which is preliminary data.</text>
</comment>
<feature type="region of interest" description="Disordered" evidence="1">
    <location>
        <begin position="93"/>
        <end position="134"/>
    </location>
</feature>
<dbReference type="AlphaFoldDB" id="A0A8T0ESZ9"/>